<feature type="domain" description="DUF7881" evidence="2">
    <location>
        <begin position="93"/>
        <end position="146"/>
    </location>
</feature>
<sequence>MGKTEETNRHLYEDNILLTDKEKTNAKSGTQLIPFQHAHFPIPILRPDQPGLNVSAGYVRLHKRSLVGWCIPEVYVCRGAGVAPRCDGRRILTTITEGNFLDILTIVLVVQGNRLRVHERESDHVLSQTDIPLNKGVYDIYCDVSININNGPWITRCITHYTGSRADRFSHQIRNRDRKCVISGLINPEVHIKANNWLSFKPAHIFPPEQEGLWTQDDHDRCITDIDDSYEIGKIDSCQNGILLSSSIHQGFEQYLISVNPDDNYKIVVFDVDMLGLDGRILDPVCRNTEDPHRISDQLLRWHFH</sequence>
<dbReference type="InterPro" id="IPR003615">
    <property type="entry name" value="HNH_nuc"/>
</dbReference>
<feature type="domain" description="HNH nuclease" evidence="1">
    <location>
        <begin position="180"/>
        <end position="260"/>
    </location>
</feature>
<evidence type="ECO:0000259" key="1">
    <source>
        <dbReference type="Pfam" id="PF13391"/>
    </source>
</evidence>
<comment type="caution">
    <text evidence="3">The sequence shown here is derived from an EMBL/GenBank/DDBJ whole genome shotgun (WGS) entry which is preliminary data.</text>
</comment>
<keyword evidence="4" id="KW-1185">Reference proteome</keyword>
<accession>A0A2T6ZY13</accession>
<evidence type="ECO:0000313" key="3">
    <source>
        <dbReference type="EMBL" id="PUU80382.1"/>
    </source>
</evidence>
<dbReference type="STRING" id="42251.A0A2T6ZY13"/>
<dbReference type="AlphaFoldDB" id="A0A2T6ZY13"/>
<evidence type="ECO:0000313" key="4">
    <source>
        <dbReference type="Proteomes" id="UP000244722"/>
    </source>
</evidence>
<dbReference type="Pfam" id="PF25324">
    <property type="entry name" value="DUF7881"/>
    <property type="match status" value="1"/>
</dbReference>
<reference evidence="3 4" key="1">
    <citation type="submission" date="2017-04" db="EMBL/GenBank/DDBJ databases">
        <title>Draft genome sequence of Tuber borchii Vittad., a whitish edible truffle.</title>
        <authorList>
            <consortium name="DOE Joint Genome Institute"/>
            <person name="Murat C."/>
            <person name="Kuo A."/>
            <person name="Barry K.W."/>
            <person name="Clum A."/>
            <person name="Dockter R.B."/>
            <person name="Fauchery L."/>
            <person name="Iotti M."/>
            <person name="Kohler A."/>
            <person name="Labutti K."/>
            <person name="Lindquist E.A."/>
            <person name="Lipzen A."/>
            <person name="Ohm R.A."/>
            <person name="Wang M."/>
            <person name="Grigoriev I.V."/>
            <person name="Zambonelli A."/>
            <person name="Martin F.M."/>
        </authorList>
    </citation>
    <scope>NUCLEOTIDE SEQUENCE [LARGE SCALE GENOMIC DNA]</scope>
    <source>
        <strain evidence="3 4">Tbo3840</strain>
    </source>
</reference>
<dbReference type="EMBL" id="NESQ01000066">
    <property type="protein sequence ID" value="PUU80382.1"/>
    <property type="molecule type" value="Genomic_DNA"/>
</dbReference>
<name>A0A2T6ZY13_TUBBO</name>
<dbReference type="Pfam" id="PF13391">
    <property type="entry name" value="HNH_2"/>
    <property type="match status" value="1"/>
</dbReference>
<dbReference type="OrthoDB" id="2142759at2759"/>
<organism evidence="3 4">
    <name type="scientific">Tuber borchii</name>
    <name type="common">White truffle</name>
    <dbReference type="NCBI Taxonomy" id="42251"/>
    <lineage>
        <taxon>Eukaryota</taxon>
        <taxon>Fungi</taxon>
        <taxon>Dikarya</taxon>
        <taxon>Ascomycota</taxon>
        <taxon>Pezizomycotina</taxon>
        <taxon>Pezizomycetes</taxon>
        <taxon>Pezizales</taxon>
        <taxon>Tuberaceae</taxon>
        <taxon>Tuber</taxon>
    </lineage>
</organism>
<dbReference type="Proteomes" id="UP000244722">
    <property type="component" value="Unassembled WGS sequence"/>
</dbReference>
<evidence type="ECO:0000259" key="2">
    <source>
        <dbReference type="Pfam" id="PF25324"/>
    </source>
</evidence>
<dbReference type="InterPro" id="IPR057203">
    <property type="entry name" value="DUF7881"/>
</dbReference>
<gene>
    <name evidence="3" type="ORF">B9Z19DRAFT_1171996</name>
</gene>
<proteinExistence type="predicted"/>
<protein>
    <submittedName>
        <fullName evidence="3">Uncharacterized protein</fullName>
    </submittedName>
</protein>